<sequence>MADANEVGNNVEAVREIIDADSPQKYYSADYSIGEYDLEHPEGRIYFFANSWTNYSFEKPPKDNRRHVPVLWTKIRDVEDEPTQRWWRTQGKHDITRVPLENFADGPTYSALSNAFDSWFRRSVMGLDQGLVPRKVHVWLQGNVRNDADRRHLEDMDHEFLTPHDQIAHLIDDFGYLHNFRAHE</sequence>
<proteinExistence type="predicted"/>
<name>A0A2V0RMH2_9ZZZZ</name>
<comment type="caution">
    <text evidence="1">The sequence shown here is derived from an EMBL/GenBank/DDBJ whole genome shotgun (WGS) entry which is preliminary data.</text>
</comment>
<protein>
    <submittedName>
        <fullName evidence="1">Uncharacterized protein</fullName>
    </submittedName>
</protein>
<dbReference type="EMBL" id="BDQA01000712">
    <property type="protein sequence ID" value="GBH22160.1"/>
    <property type="molecule type" value="Genomic_RNA"/>
</dbReference>
<reference evidence="1" key="1">
    <citation type="submission" date="2017-04" db="EMBL/GenBank/DDBJ databases">
        <title>Unveiling RNA virosphere associated with marine microorganisms.</title>
        <authorList>
            <person name="Urayama S."/>
            <person name="Takaki Y."/>
            <person name="Nishi S."/>
            <person name="Yoshida Y."/>
            <person name="Deguchi S."/>
            <person name="Takai K."/>
            <person name="Nunoura T."/>
        </authorList>
    </citation>
    <scope>NUCLEOTIDE SEQUENCE</scope>
</reference>
<dbReference type="AlphaFoldDB" id="A0A2V0RMH2"/>
<evidence type="ECO:0000313" key="1">
    <source>
        <dbReference type="EMBL" id="GBH22160.1"/>
    </source>
</evidence>
<organism evidence="1">
    <name type="scientific">viral metagenome</name>
    <dbReference type="NCBI Taxonomy" id="1070528"/>
    <lineage>
        <taxon>unclassified sequences</taxon>
        <taxon>metagenomes</taxon>
        <taxon>organismal metagenomes</taxon>
    </lineage>
</organism>
<accession>A0A2V0RMH2</accession>